<reference evidence="2 3" key="1">
    <citation type="submission" date="2019-03" db="EMBL/GenBank/DDBJ databases">
        <title>Genomic Encyclopedia of Type Strains, Phase III (KMG-III): the genomes of soil and plant-associated and newly described type strains.</title>
        <authorList>
            <person name="Whitman W."/>
        </authorList>
    </citation>
    <scope>NUCLEOTIDE SEQUENCE [LARGE SCALE GENOMIC DNA]</scope>
    <source>
        <strain evidence="2 3">VKM Ac-2573</strain>
    </source>
</reference>
<name>A0A4V3GFD5_9ACTN</name>
<organism evidence="2 3">
    <name type="scientific">Kribbella pratensis</name>
    <dbReference type="NCBI Taxonomy" id="2512112"/>
    <lineage>
        <taxon>Bacteria</taxon>
        <taxon>Bacillati</taxon>
        <taxon>Actinomycetota</taxon>
        <taxon>Actinomycetes</taxon>
        <taxon>Propionibacteriales</taxon>
        <taxon>Kribbellaceae</taxon>
        <taxon>Kribbella</taxon>
    </lineage>
</organism>
<sequence length="384" mass="40807">MTTPTQESPAWPQGSWMQSGEWLANLTENEQANLRAFVGMTPEQRTASMQYASLDSRQQANLMRAANTDPLRDRVNAAIRGAVARVHLAYDNTQHRLSEAAQTLATQAREYRDAAVGGATRAYQEARNTVVEGAQDARAAVIRGANAVGDRATEVGQQVAGAYNRGVDQVNAAGRQVADTYRGARDGIVDAAQRGQVHLDQAWQAGADRLNETGQQIAQGARDLRTAAAGTARDARDAVVSGARTAREAVTSAPGKVGRWFEGKFNNTMLKAESSLATFNASRHNPPLGADMNQAMDTKTQLAVIQQWSENLPGQITVETNEAIQNLAQASQAQIDAQNAARLAGGVAPASQAVAAPAQPQTSGQGEQTNPNLTKNTDKGGLNR</sequence>
<evidence type="ECO:0000256" key="1">
    <source>
        <dbReference type="SAM" id="MobiDB-lite"/>
    </source>
</evidence>
<feature type="region of interest" description="Disordered" evidence="1">
    <location>
        <begin position="347"/>
        <end position="384"/>
    </location>
</feature>
<protein>
    <submittedName>
        <fullName evidence="2">Uncharacterized protein</fullName>
    </submittedName>
</protein>
<feature type="compositionally biased region" description="Polar residues" evidence="1">
    <location>
        <begin position="362"/>
        <end position="375"/>
    </location>
</feature>
<dbReference type="AlphaFoldDB" id="A0A4V3GFD5"/>
<dbReference type="Proteomes" id="UP000295146">
    <property type="component" value="Unassembled WGS sequence"/>
</dbReference>
<proteinExistence type="predicted"/>
<dbReference type="OrthoDB" id="3831051at2"/>
<evidence type="ECO:0000313" key="2">
    <source>
        <dbReference type="EMBL" id="TDW66349.1"/>
    </source>
</evidence>
<gene>
    <name evidence="2" type="ORF">EV653_6376</name>
</gene>
<accession>A0A4V3GFD5</accession>
<feature type="compositionally biased region" description="Low complexity" evidence="1">
    <location>
        <begin position="347"/>
        <end position="361"/>
    </location>
</feature>
<evidence type="ECO:0000313" key="3">
    <source>
        <dbReference type="Proteomes" id="UP000295146"/>
    </source>
</evidence>
<comment type="caution">
    <text evidence="2">The sequence shown here is derived from an EMBL/GenBank/DDBJ whole genome shotgun (WGS) entry which is preliminary data.</text>
</comment>
<dbReference type="EMBL" id="SODP01000003">
    <property type="protein sequence ID" value="TDW66349.1"/>
    <property type="molecule type" value="Genomic_DNA"/>
</dbReference>
<dbReference type="SUPFAM" id="SSF58113">
    <property type="entry name" value="Apolipoprotein A-I"/>
    <property type="match status" value="1"/>
</dbReference>
<keyword evidence="3" id="KW-1185">Reference proteome</keyword>
<dbReference type="RefSeq" id="WP_134108218.1">
    <property type="nucleotide sequence ID" value="NZ_SODP01000003.1"/>
</dbReference>